<dbReference type="SUPFAM" id="SSF81901">
    <property type="entry name" value="HCP-like"/>
    <property type="match status" value="1"/>
</dbReference>
<feature type="compositionally biased region" description="Acidic residues" evidence="4">
    <location>
        <begin position="99"/>
        <end position="108"/>
    </location>
</feature>
<dbReference type="EMBL" id="BKCP01010403">
    <property type="protein sequence ID" value="GER52545.1"/>
    <property type="molecule type" value="Genomic_DNA"/>
</dbReference>
<comment type="similarity">
    <text evidence="1">Belongs to the PPR family. P subfamily.</text>
</comment>
<dbReference type="InterPro" id="IPR002885">
    <property type="entry name" value="PPR_rpt"/>
</dbReference>
<dbReference type="Pfam" id="PF01535">
    <property type="entry name" value="PPR"/>
    <property type="match status" value="2"/>
</dbReference>
<dbReference type="AlphaFoldDB" id="A0A5A7R4F0"/>
<reference evidence="6" key="1">
    <citation type="journal article" date="2019" name="Curr. Biol.">
        <title>Genome Sequence of Striga asiatica Provides Insight into the Evolution of Plant Parasitism.</title>
        <authorList>
            <person name="Yoshida S."/>
            <person name="Kim S."/>
            <person name="Wafula E.K."/>
            <person name="Tanskanen J."/>
            <person name="Kim Y.M."/>
            <person name="Honaas L."/>
            <person name="Yang Z."/>
            <person name="Spallek T."/>
            <person name="Conn C.E."/>
            <person name="Ichihashi Y."/>
            <person name="Cheong K."/>
            <person name="Cui S."/>
            <person name="Der J.P."/>
            <person name="Gundlach H."/>
            <person name="Jiao Y."/>
            <person name="Hori C."/>
            <person name="Ishida J.K."/>
            <person name="Kasahara H."/>
            <person name="Kiba T."/>
            <person name="Kim M.S."/>
            <person name="Koo N."/>
            <person name="Laohavisit A."/>
            <person name="Lee Y.H."/>
            <person name="Lumba S."/>
            <person name="McCourt P."/>
            <person name="Mortimer J.C."/>
            <person name="Mutuku J.M."/>
            <person name="Nomura T."/>
            <person name="Sasaki-Sekimoto Y."/>
            <person name="Seto Y."/>
            <person name="Wang Y."/>
            <person name="Wakatake T."/>
            <person name="Sakakibara H."/>
            <person name="Demura T."/>
            <person name="Yamaguchi S."/>
            <person name="Yoneyama K."/>
            <person name="Manabe R.I."/>
            <person name="Nelson D.C."/>
            <person name="Schulman A.H."/>
            <person name="Timko M.P."/>
            <person name="dePamphilis C.W."/>
            <person name="Choi D."/>
            <person name="Shirasu K."/>
        </authorList>
    </citation>
    <scope>NUCLEOTIDE SEQUENCE [LARGE SCALE GENOMIC DNA]</scope>
    <source>
        <strain evidence="6">cv. UVA1</strain>
    </source>
</reference>
<dbReference type="PANTHER" id="PTHR45717:SF15">
    <property type="entry name" value="AGL218WP"/>
    <property type="match status" value="1"/>
</dbReference>
<dbReference type="PANTHER" id="PTHR45717">
    <property type="entry name" value="OS12G0527900 PROTEIN"/>
    <property type="match status" value="1"/>
</dbReference>
<gene>
    <name evidence="5" type="ORF">STAS_30000</name>
</gene>
<feature type="region of interest" description="Disordered" evidence="4">
    <location>
        <begin position="78"/>
        <end position="108"/>
    </location>
</feature>
<evidence type="ECO:0000256" key="3">
    <source>
        <dbReference type="PROSITE-ProRule" id="PRU00708"/>
    </source>
</evidence>
<dbReference type="GO" id="GO:0005739">
    <property type="term" value="C:mitochondrion"/>
    <property type="evidence" value="ECO:0007669"/>
    <property type="project" value="TreeGrafter"/>
</dbReference>
<dbReference type="GO" id="GO:0003729">
    <property type="term" value="F:mRNA binding"/>
    <property type="evidence" value="ECO:0007669"/>
    <property type="project" value="UniProtKB-ARBA"/>
</dbReference>
<dbReference type="InterPro" id="IPR011990">
    <property type="entry name" value="TPR-like_helical_dom_sf"/>
</dbReference>
<dbReference type="Gene3D" id="1.25.40.10">
    <property type="entry name" value="Tetratricopeptide repeat domain"/>
    <property type="match status" value="4"/>
</dbReference>
<dbReference type="Proteomes" id="UP000325081">
    <property type="component" value="Unassembled WGS sequence"/>
</dbReference>
<dbReference type="OrthoDB" id="739241at2759"/>
<keyword evidence="2" id="KW-0677">Repeat</keyword>
<dbReference type="NCBIfam" id="TIGR00756">
    <property type="entry name" value="PPR"/>
    <property type="match status" value="1"/>
</dbReference>
<keyword evidence="6" id="KW-1185">Reference proteome</keyword>
<accession>A0A5A7R4F0</accession>
<proteinExistence type="inferred from homology"/>
<dbReference type="Pfam" id="PF13812">
    <property type="entry name" value="PPR_3"/>
    <property type="match status" value="1"/>
</dbReference>
<evidence type="ECO:0000313" key="5">
    <source>
        <dbReference type="EMBL" id="GER52545.1"/>
    </source>
</evidence>
<dbReference type="PROSITE" id="PS51375">
    <property type="entry name" value="PPR"/>
    <property type="match status" value="2"/>
</dbReference>
<name>A0A5A7R4F0_STRAF</name>
<sequence>MWALRRASSRFGNQGLSSGTARIFCAKPDIARRSFSESYHAGVIEPQEKIFDWFLTSSKFFHTSSGFQKSTRNIRSFSSGADAKSAEEEDDDLAKSDLSEEEDGTTDELQNEFEALGDDVAEKNSAGTKASSEMAKAILSSPTVPVGKVLKEWLEAGNELNQTEATLAMLQLRKRRMFGKALELSEWLESKECFEPSSATYASRVDLIAKVRGLYKAEDYINQIPESFKNEQVYRTLLANAVSVNHVRKAEATFNKIKTLGLPISCFTCNQLLLLYKHIDRKKVADILQLMEKENIKHSTFTYQILIDMKGQLHDIPAMEQILAQMKSDGLEPNTQIQAIMARHYAAQGLKDKAEAVLKEIEGEEGLDKNRWACRWLMPIYASLGREDEVERIWRVCEKDDNPRMLECLTAVEAWGQLSRVDKSEEAFEKLCEKVNKPSSKHYAALLRVYANNKMLDKGKDLVRRMGENGCQLGPSTWDSIVRLYLGAGEVEKADYVLTKAVEQKKGKPYFVTFLAIMGGYAGRGDVHNAEKVLMMMKRAGYTSKMKPYQILLEAYVKAGKTAYGMNERLKAEGIYVNGKMAGQLAKVDPFRKTNVSELIE</sequence>
<evidence type="ECO:0000256" key="2">
    <source>
        <dbReference type="ARBA" id="ARBA00022737"/>
    </source>
</evidence>
<feature type="repeat" description="PPR" evidence="3">
    <location>
        <begin position="299"/>
        <end position="333"/>
    </location>
</feature>
<protein>
    <submittedName>
        <fullName evidence="5">Pentatricopeptide repeat-containing protein</fullName>
    </submittedName>
</protein>
<evidence type="ECO:0000313" key="6">
    <source>
        <dbReference type="Proteomes" id="UP000325081"/>
    </source>
</evidence>
<feature type="repeat" description="PPR" evidence="3">
    <location>
        <begin position="439"/>
        <end position="473"/>
    </location>
</feature>
<organism evidence="5 6">
    <name type="scientific">Striga asiatica</name>
    <name type="common">Asiatic witchweed</name>
    <name type="synonym">Buchnera asiatica</name>
    <dbReference type="NCBI Taxonomy" id="4170"/>
    <lineage>
        <taxon>Eukaryota</taxon>
        <taxon>Viridiplantae</taxon>
        <taxon>Streptophyta</taxon>
        <taxon>Embryophyta</taxon>
        <taxon>Tracheophyta</taxon>
        <taxon>Spermatophyta</taxon>
        <taxon>Magnoliopsida</taxon>
        <taxon>eudicotyledons</taxon>
        <taxon>Gunneridae</taxon>
        <taxon>Pentapetalae</taxon>
        <taxon>asterids</taxon>
        <taxon>lamiids</taxon>
        <taxon>Lamiales</taxon>
        <taxon>Orobanchaceae</taxon>
        <taxon>Buchnereae</taxon>
        <taxon>Striga</taxon>
    </lineage>
</organism>
<comment type="caution">
    <text evidence="5">The sequence shown here is derived from an EMBL/GenBank/DDBJ whole genome shotgun (WGS) entry which is preliminary data.</text>
</comment>
<evidence type="ECO:0000256" key="4">
    <source>
        <dbReference type="SAM" id="MobiDB-lite"/>
    </source>
</evidence>
<evidence type="ECO:0000256" key="1">
    <source>
        <dbReference type="ARBA" id="ARBA00007626"/>
    </source>
</evidence>